<accession>A0A0E0I8G8</accession>
<reference evidence="4" key="2">
    <citation type="submission" date="2018-04" db="EMBL/GenBank/DDBJ databases">
        <title>OnivRS2 (Oryza nivara Reference Sequence Version 2).</title>
        <authorList>
            <person name="Zhang J."/>
            <person name="Kudrna D."/>
            <person name="Lee S."/>
            <person name="Talag J."/>
            <person name="Rajasekar S."/>
            <person name="Welchert J."/>
            <person name="Hsing Y.-I."/>
            <person name="Wing R.A."/>
        </authorList>
    </citation>
    <scope>NUCLEOTIDE SEQUENCE [LARGE SCALE GENOMIC DNA]</scope>
    <source>
        <strain evidence="4">SL10</strain>
    </source>
</reference>
<dbReference type="PANTHER" id="PTHR23151">
    <property type="entry name" value="DIHYDROLIPOAMIDE ACETYL/SUCCINYL-TRANSFERASE-RELATED"/>
    <property type="match status" value="1"/>
</dbReference>
<feature type="compositionally biased region" description="Polar residues" evidence="2">
    <location>
        <begin position="119"/>
        <end position="136"/>
    </location>
</feature>
<dbReference type="STRING" id="4536.A0A0E0I8G8"/>
<evidence type="ECO:0000256" key="2">
    <source>
        <dbReference type="SAM" id="MobiDB-lite"/>
    </source>
</evidence>
<dbReference type="PANTHER" id="PTHR23151:SF90">
    <property type="entry name" value="DIHYDROLIPOYLLYSINE-RESIDUE ACETYLTRANSFERASE COMPONENT OF PYRUVATE DEHYDROGENASE COMPLEX, MITOCHONDRIAL-RELATED"/>
    <property type="match status" value="1"/>
</dbReference>
<organism evidence="4">
    <name type="scientific">Oryza nivara</name>
    <name type="common">Indian wild rice</name>
    <name type="synonym">Oryza sativa f. spontanea</name>
    <dbReference type="NCBI Taxonomy" id="4536"/>
    <lineage>
        <taxon>Eukaryota</taxon>
        <taxon>Viridiplantae</taxon>
        <taxon>Streptophyta</taxon>
        <taxon>Embryophyta</taxon>
        <taxon>Tracheophyta</taxon>
        <taxon>Spermatophyta</taxon>
        <taxon>Magnoliopsida</taxon>
        <taxon>Liliopsida</taxon>
        <taxon>Poales</taxon>
        <taxon>Poaceae</taxon>
        <taxon>BOP clade</taxon>
        <taxon>Oryzoideae</taxon>
        <taxon>Oryzeae</taxon>
        <taxon>Oryzinae</taxon>
        <taxon>Oryza</taxon>
    </lineage>
</organism>
<protein>
    <recommendedName>
        <fullName evidence="3">Peripheral subunit-binding (PSBD) domain-containing protein</fullName>
    </recommendedName>
</protein>
<dbReference type="InterPro" id="IPR004167">
    <property type="entry name" value="PSBD"/>
</dbReference>
<dbReference type="InterPro" id="IPR036625">
    <property type="entry name" value="E3-bd_dom_sf"/>
</dbReference>
<dbReference type="GO" id="GO:0006086">
    <property type="term" value="P:pyruvate decarboxylation to acetyl-CoA"/>
    <property type="evidence" value="ECO:0007669"/>
    <property type="project" value="InterPro"/>
</dbReference>
<feature type="region of interest" description="Disordered" evidence="2">
    <location>
        <begin position="107"/>
        <end position="141"/>
    </location>
</feature>
<feature type="region of interest" description="Disordered" evidence="2">
    <location>
        <begin position="38"/>
        <end position="58"/>
    </location>
</feature>
<dbReference type="EnsemblPlants" id="ONIVA08G06370.1">
    <property type="protein sequence ID" value="ONIVA08G06370.1"/>
    <property type="gene ID" value="ONIVA08G06370"/>
</dbReference>
<name>A0A0E0I8G8_ORYNI</name>
<dbReference type="Proteomes" id="UP000006591">
    <property type="component" value="Chromosome 8"/>
</dbReference>
<dbReference type="GO" id="GO:0016746">
    <property type="term" value="F:acyltransferase activity"/>
    <property type="evidence" value="ECO:0007669"/>
    <property type="project" value="InterPro"/>
</dbReference>
<dbReference type="SUPFAM" id="SSF47005">
    <property type="entry name" value="Peripheral subunit-binding domain of 2-oxo acid dehydrogenase complex"/>
    <property type="match status" value="1"/>
</dbReference>
<feature type="region of interest" description="Disordered" evidence="2">
    <location>
        <begin position="170"/>
        <end position="212"/>
    </location>
</feature>
<feature type="domain" description="Peripheral subunit-binding (PSBD)" evidence="3">
    <location>
        <begin position="64"/>
        <end position="101"/>
    </location>
</feature>
<evidence type="ECO:0000313" key="4">
    <source>
        <dbReference type="EnsemblPlants" id="ONIVA08G06370.1"/>
    </source>
</evidence>
<keyword evidence="5" id="KW-1185">Reference proteome</keyword>
<evidence type="ECO:0000313" key="5">
    <source>
        <dbReference type="Proteomes" id="UP000006591"/>
    </source>
</evidence>
<dbReference type="AlphaFoldDB" id="A0A0E0I8G8"/>
<dbReference type="HOGENOM" id="CLU_872604_0_0_1"/>
<dbReference type="Gramene" id="ONIVA08G06370.1">
    <property type="protein sequence ID" value="ONIVA08G06370.1"/>
    <property type="gene ID" value="ONIVA08G06370"/>
</dbReference>
<dbReference type="Pfam" id="PF02817">
    <property type="entry name" value="E3_binding"/>
    <property type="match status" value="1"/>
</dbReference>
<proteinExistence type="inferred from homology"/>
<dbReference type="PROSITE" id="PS51826">
    <property type="entry name" value="PSBD"/>
    <property type="match status" value="1"/>
</dbReference>
<dbReference type="eggNOG" id="KOG0557">
    <property type="taxonomic scope" value="Eukaryota"/>
</dbReference>
<dbReference type="InterPro" id="IPR045257">
    <property type="entry name" value="E2/Pdx1"/>
</dbReference>
<dbReference type="Gene3D" id="4.10.320.10">
    <property type="entry name" value="E3-binding domain"/>
    <property type="match status" value="1"/>
</dbReference>
<sequence length="319" mass="33238">MWLPFDFPVPSGRNNQYLSNILAPEGSKDVQAGQPIAVTKEQSTASEAQKVETDAAKQSSIVTRISPAAKLLIKEHRLDQSVLNASGPRGTLLKGDVLAALKLGASSSSTKQKNAPAAPSSQPTQDFQAQSVTVPQKNDAYEDIPNSQIRKEAELDGAATALLAELPQFESPSTAPPLHPNPSQLATAGEDDDGKGGNDGSKAKKARAAGDKVTTTDWRALGKFIASQLSPGECGSMAATQEAAVAAAVAGVSSQLDHGDDDKAALLFLNSDKRDKVDRWTGLLGSAGASGVDGDLGICVFEKRGIKHSQHDVFITSTG</sequence>
<dbReference type="GO" id="GO:0045254">
    <property type="term" value="C:pyruvate dehydrogenase complex"/>
    <property type="evidence" value="ECO:0007669"/>
    <property type="project" value="InterPro"/>
</dbReference>
<evidence type="ECO:0000259" key="3">
    <source>
        <dbReference type="PROSITE" id="PS51826"/>
    </source>
</evidence>
<comment type="similarity">
    <text evidence="1">Belongs to the 2-oxoacid dehydrogenase family.</text>
</comment>
<dbReference type="GO" id="GO:0005739">
    <property type="term" value="C:mitochondrion"/>
    <property type="evidence" value="ECO:0007669"/>
    <property type="project" value="TreeGrafter"/>
</dbReference>
<reference evidence="4" key="1">
    <citation type="submission" date="2015-04" db="UniProtKB">
        <authorList>
            <consortium name="EnsemblPlants"/>
        </authorList>
    </citation>
    <scope>IDENTIFICATION</scope>
    <source>
        <strain evidence="4">SL10</strain>
    </source>
</reference>
<evidence type="ECO:0000256" key="1">
    <source>
        <dbReference type="ARBA" id="ARBA00007317"/>
    </source>
</evidence>